<dbReference type="PANTHER" id="PTHR45736">
    <property type="entry name" value="ZINC FINGER MYM-TYPE PROTEIN"/>
    <property type="match status" value="1"/>
</dbReference>
<keyword evidence="5" id="KW-0863">Zinc-finger</keyword>
<feature type="compositionally biased region" description="Basic residues" evidence="8">
    <location>
        <begin position="1362"/>
        <end position="1384"/>
    </location>
</feature>
<feature type="region of interest" description="Disordered" evidence="8">
    <location>
        <begin position="1048"/>
        <end position="1085"/>
    </location>
</feature>
<keyword evidence="1" id="KW-1017">Isopeptide bond</keyword>
<proteinExistence type="predicted"/>
<feature type="compositionally biased region" description="Basic and acidic residues" evidence="8">
    <location>
        <begin position="296"/>
        <end position="306"/>
    </location>
</feature>
<dbReference type="SUPFAM" id="SSF57716">
    <property type="entry name" value="Glucocorticoid receptor-like (DNA-binding domain)"/>
    <property type="match status" value="1"/>
</dbReference>
<feature type="domain" description="TRASH" evidence="9">
    <location>
        <begin position="723"/>
        <end position="761"/>
    </location>
</feature>
<feature type="domain" description="TRASH" evidence="9">
    <location>
        <begin position="1008"/>
        <end position="1043"/>
    </location>
</feature>
<evidence type="ECO:0000256" key="7">
    <source>
        <dbReference type="ARBA" id="ARBA00022843"/>
    </source>
</evidence>
<evidence type="ECO:0000256" key="4">
    <source>
        <dbReference type="ARBA" id="ARBA00022737"/>
    </source>
</evidence>
<name>A0ABM1JPA2_GEKJA</name>
<evidence type="ECO:0000256" key="8">
    <source>
        <dbReference type="SAM" id="MobiDB-lite"/>
    </source>
</evidence>
<evidence type="ECO:0000313" key="10">
    <source>
        <dbReference type="Proteomes" id="UP000694871"/>
    </source>
</evidence>
<dbReference type="InterPro" id="IPR010507">
    <property type="entry name" value="Znf_MYM"/>
</dbReference>
<keyword evidence="2" id="KW-0597">Phosphoprotein</keyword>
<evidence type="ECO:0000259" key="9">
    <source>
        <dbReference type="SMART" id="SM00746"/>
    </source>
</evidence>
<keyword evidence="3" id="KW-0479">Metal-binding</keyword>
<dbReference type="Proteomes" id="UP000694871">
    <property type="component" value="Unplaced"/>
</dbReference>
<dbReference type="Pfam" id="PF24900">
    <property type="entry name" value="TRASH_ZMYM4"/>
    <property type="match status" value="1"/>
</dbReference>
<dbReference type="InterPro" id="IPR051284">
    <property type="entry name" value="ZnF_MYMT-QRICH1"/>
</dbReference>
<dbReference type="InterPro" id="IPR057926">
    <property type="entry name" value="QRICH1_dom"/>
</dbReference>
<feature type="domain" description="TRASH" evidence="9">
    <location>
        <begin position="771"/>
        <end position="807"/>
    </location>
</feature>
<gene>
    <name evidence="11" type="primary">ZMYM4</name>
</gene>
<feature type="domain" description="TRASH" evidence="9">
    <location>
        <begin position="964"/>
        <end position="1002"/>
    </location>
</feature>
<feature type="domain" description="TRASH" evidence="9">
    <location>
        <begin position="581"/>
        <end position="621"/>
    </location>
</feature>
<feature type="domain" description="TRASH" evidence="9">
    <location>
        <begin position="633"/>
        <end position="671"/>
    </location>
</feature>
<feature type="domain" description="TRASH" evidence="9">
    <location>
        <begin position="678"/>
        <end position="717"/>
    </location>
</feature>
<dbReference type="Pfam" id="PF25561">
    <property type="entry name" value="QRICH1"/>
    <property type="match status" value="1"/>
</dbReference>
<feature type="region of interest" description="Disordered" evidence="8">
    <location>
        <begin position="1227"/>
        <end position="1246"/>
    </location>
</feature>
<evidence type="ECO:0000256" key="3">
    <source>
        <dbReference type="ARBA" id="ARBA00022723"/>
    </source>
</evidence>
<feature type="region of interest" description="Disordered" evidence="8">
    <location>
        <begin position="278"/>
        <end position="306"/>
    </location>
</feature>
<dbReference type="PANTHER" id="PTHR45736:SF5">
    <property type="entry name" value="ZINC FINGER MYM-TYPE PROTEIN 4"/>
    <property type="match status" value="1"/>
</dbReference>
<feature type="region of interest" description="Disordered" evidence="8">
    <location>
        <begin position="1261"/>
        <end position="1281"/>
    </location>
</feature>
<organism evidence="10 11">
    <name type="scientific">Gekko japonicus</name>
    <name type="common">Schlegel's Japanese gecko</name>
    <dbReference type="NCBI Taxonomy" id="146911"/>
    <lineage>
        <taxon>Eukaryota</taxon>
        <taxon>Metazoa</taxon>
        <taxon>Chordata</taxon>
        <taxon>Craniata</taxon>
        <taxon>Vertebrata</taxon>
        <taxon>Euteleostomi</taxon>
        <taxon>Lepidosauria</taxon>
        <taxon>Squamata</taxon>
        <taxon>Bifurcata</taxon>
        <taxon>Gekkota</taxon>
        <taxon>Gekkonidae</taxon>
        <taxon>Gekkoninae</taxon>
        <taxon>Gekko</taxon>
    </lineage>
</organism>
<feature type="region of interest" description="Disordered" evidence="8">
    <location>
        <begin position="1345"/>
        <end position="1384"/>
    </location>
</feature>
<keyword evidence="6" id="KW-0862">Zinc</keyword>
<dbReference type="InterPro" id="IPR011017">
    <property type="entry name" value="TRASH_dom"/>
</dbReference>
<dbReference type="GeneID" id="107107498"/>
<evidence type="ECO:0000313" key="11">
    <source>
        <dbReference type="RefSeq" id="XP_015263289.1"/>
    </source>
</evidence>
<sequence>MAVLVFAKLRMRPLQLWFLRNYDLVTNPHKVVLSPPPAVLESLEWWTLPSNLLRGGPFHPPSPEITVTTDASLQGWGAHAMNIFIGDLWDVPKADCVANTGPAFSSRVIEVLMNSRKASTRKSYDYKWKRFCSFLNTDAFTATTAGLNKVVSEFHLQSEVYLPDFYPDPKSQEDRLMHNLDVKRALLSHVGPPITAQRLSKWIFEDKTDAVFGNLGGKRADLVHTEMAEKTVHGLSPAFDSMAYRMQNRTGSTNSLLDDSDYFLNSGDLTGIPVVGSDNEDEQNFAPKDGLPSAIRPDDSRGDGRRVRDHVMDNEKDLQMQNIIQKDLSSPFDKGPPIFKPIRKDFSIARDDGKEAFLSKEKTREGPFQERDKRLEKVPKELDSRLKSSFLDKSVSNQVEETLRTQLAPQTPDTNFRESNYPFANKESIGQDLGNSYAPNIRIKEEPLDNDYDKALAPQQGLLNKIKDEPENTEEYGRQPKTTQEGELKISAVFSVSGSPLAPQLTSSLPPNAPPSGTNKLLPSVPSAAVRVSCSGCKKILQKGQTAYQRKGSTQLFCSTLCLTGYTVPATRPPASTKKTCSSCSKEILNPKDVITAQFDNTNSSKDFCSQSCLSIYELKRKPVVTIHTNSISTKCSMCQKNAVIRHEVNYQNVVHKLCSDACFSKFRSANNLTMNCCENCGGYCYSTSGQCHMLQIEGQSKKFCSSTCVTAYKQKSAKITPCALCKSLRSSAEMIESTNNVGKTELFCSVNCLSAHRVKMVTSSGVLVQCNSCKTSAIPQYHLAMSDGSIRNFCSYSCVVAFQNLFNKPTGMNSSVVPLSQGQVIVSIPSGPTVSAAGSTTSTVSPSSVSSSAAAGLQRLAAQSQQVTFARTVVKLKCQHCNRLFATKPELLDYRGKMFQFCGKTCCDEYKKINSVMSMCEYCKIEKIIKETVRFSGIDKSFCSEGCKLLYKHDLAKRWGNHCKMCSYCLQTAPKLVQNHFGGKVEEFCSEDCMSKFTVLFYQMSKCDGCKRQGKLSESLKWRGEIKHFCNLLCILMFCNQQCASDPPPPPLPPPPPPSQNNTANLSMMPASSAGPPPSLRKDSTPVIANVVSLASAPAAQPTANSNNVLQGAVPTVTAKIIGDASTQTDALKLPPSQPPRLLKNKALLCKPITQTKATSCKPHTQHKECQTEEEEEVPPKVLMVPVPVPVFVPVPLHLFTQYTPFPLGLPIPVPVPMFVPPGPENASKAVESIPETKEKNSGNPFEADLLHMAEMIAEDEKDKEHSRGGSQTSDHELFLDPKIFEKDQGSTYSGDLESEAVSTPHSWEDELNHYALRSNAVPEPEPEPRQFSKGELEQDLEADFPSDSFDPISKGLGLHSRARARRRHRDGFPQPKRRGRKKSIVSVEPRMLMQSSYPGCSVSGMSLKYMYGVNAWKNWVQWKNTQEDHGDLKFGVRPVKLKEDILSCPFSELSFGLCQFIQEVRRPNGEKYDPDSILYLCLGIQQYLFENGRLDNIFTEPYSRFMIELTKLLKIWEPTILPSGYMFSRIEEEHLWECKQLGAYSPIVLLNTLLFFNTKYFQLKNVSEHMKLSFAHVMRRTRTLKYNTKLTYLRFFPPFQKQEIDSDKLVGKRKRHEGDTVPIAVEMVENTDNPLRCPVRLYEFYLSKCSESVKQRSDVFYLQPERSCVPNSPMWYSTMPIDPGTLDIMLTRILMVREVHEELAKVKPEDSDPELSD</sequence>
<dbReference type="Pfam" id="PF12012">
    <property type="entry name" value="DUF3504"/>
    <property type="match status" value="1"/>
</dbReference>
<protein>
    <submittedName>
        <fullName evidence="11">Zinc finger MYM-type protein 4</fullName>
    </submittedName>
</protein>
<dbReference type="InterPro" id="IPR021893">
    <property type="entry name" value="ZMYM2-like_C"/>
</dbReference>
<evidence type="ECO:0000256" key="6">
    <source>
        <dbReference type="ARBA" id="ARBA00022833"/>
    </source>
</evidence>
<feature type="region of interest" description="Disordered" evidence="8">
    <location>
        <begin position="501"/>
        <end position="521"/>
    </location>
</feature>
<evidence type="ECO:0000256" key="5">
    <source>
        <dbReference type="ARBA" id="ARBA00022771"/>
    </source>
</evidence>
<dbReference type="RefSeq" id="XP_015263289.1">
    <property type="nucleotide sequence ID" value="XM_015407803.1"/>
</dbReference>
<feature type="compositionally biased region" description="Pro residues" evidence="8">
    <location>
        <begin position="1048"/>
        <end position="1060"/>
    </location>
</feature>
<keyword evidence="10" id="KW-1185">Reference proteome</keyword>
<feature type="domain" description="TRASH" evidence="9">
    <location>
        <begin position="879"/>
        <end position="915"/>
    </location>
</feature>
<dbReference type="Pfam" id="PF06467">
    <property type="entry name" value="zf-FCS"/>
    <property type="match status" value="9"/>
</dbReference>
<keyword evidence="7" id="KW-0832">Ubl conjugation</keyword>
<reference evidence="11" key="1">
    <citation type="submission" date="2025-08" db="UniProtKB">
        <authorList>
            <consortium name="RefSeq"/>
        </authorList>
    </citation>
    <scope>IDENTIFICATION</scope>
</reference>
<dbReference type="SMART" id="SM00746">
    <property type="entry name" value="TRASH"/>
    <property type="match status" value="10"/>
</dbReference>
<evidence type="ECO:0000256" key="1">
    <source>
        <dbReference type="ARBA" id="ARBA00022499"/>
    </source>
</evidence>
<evidence type="ECO:0000256" key="2">
    <source>
        <dbReference type="ARBA" id="ARBA00022553"/>
    </source>
</evidence>
<feature type="domain" description="TRASH" evidence="9">
    <location>
        <begin position="534"/>
        <end position="570"/>
    </location>
</feature>
<keyword evidence="4" id="KW-0677">Repeat</keyword>
<accession>A0ABM1JPA2</accession>
<feature type="domain" description="TRASH" evidence="9">
    <location>
        <begin position="921"/>
        <end position="956"/>
    </location>
</feature>